<sequence>MHNHHGEYKSAVSEQLVLFSARGPWNDETMRHGVVKFSKHIEAVSSNADNPSKQWAQLSVLYGESLMPPSTFDIFIKQTSIRKTRGLALLAVVIKDSDVAMTIRQQLRFCYDAANIEYAFFDDIDAALNAISQAELRFDEQEVRQFLSQNDFSS</sequence>
<accession>A0A6N9TBC9</accession>
<organism evidence="1 2">
    <name type="scientific">Alteromonas genovensis</name>
    <dbReference type="NCBI Taxonomy" id="471225"/>
    <lineage>
        <taxon>Bacteria</taxon>
        <taxon>Pseudomonadati</taxon>
        <taxon>Pseudomonadota</taxon>
        <taxon>Gammaproteobacteria</taxon>
        <taxon>Alteromonadales</taxon>
        <taxon>Alteromonadaceae</taxon>
        <taxon>Alteromonas/Salinimonas group</taxon>
        <taxon>Alteromonas</taxon>
    </lineage>
</organism>
<reference evidence="1 2" key="1">
    <citation type="submission" date="2020-01" db="EMBL/GenBank/DDBJ databases">
        <title>Genomes of bacteria type strains.</title>
        <authorList>
            <person name="Chen J."/>
            <person name="Zhu S."/>
            <person name="Yang J."/>
        </authorList>
    </citation>
    <scope>NUCLEOTIDE SEQUENCE [LARGE SCALE GENOMIC DNA]</scope>
    <source>
        <strain evidence="1 2">LMG 24078</strain>
    </source>
</reference>
<dbReference type="RefSeq" id="WP_163105099.1">
    <property type="nucleotide sequence ID" value="NZ_JAAAWO010000002.1"/>
</dbReference>
<comment type="caution">
    <text evidence="1">The sequence shown here is derived from an EMBL/GenBank/DDBJ whole genome shotgun (WGS) entry which is preliminary data.</text>
</comment>
<evidence type="ECO:0000313" key="2">
    <source>
        <dbReference type="Proteomes" id="UP000471381"/>
    </source>
</evidence>
<name>A0A6N9TBC9_9ALTE</name>
<dbReference type="AlphaFoldDB" id="A0A6N9TBC9"/>
<proteinExistence type="predicted"/>
<gene>
    <name evidence="1" type="ORF">GTQ48_02895</name>
</gene>
<protein>
    <submittedName>
        <fullName evidence="1">Uncharacterized protein</fullName>
    </submittedName>
</protein>
<keyword evidence="2" id="KW-1185">Reference proteome</keyword>
<dbReference type="Proteomes" id="UP000471381">
    <property type="component" value="Unassembled WGS sequence"/>
</dbReference>
<evidence type="ECO:0000313" key="1">
    <source>
        <dbReference type="EMBL" id="NDW14480.1"/>
    </source>
</evidence>
<dbReference type="EMBL" id="JAAAWO010000002">
    <property type="protein sequence ID" value="NDW14480.1"/>
    <property type="molecule type" value="Genomic_DNA"/>
</dbReference>